<comment type="subcellular location">
    <subcellularLocation>
        <location evidence="1">Membrane</location>
    </subcellularLocation>
</comment>
<reference evidence="9" key="1">
    <citation type="submission" date="2022-12" db="EMBL/GenBank/DDBJ databases">
        <title>Bird 10,000 Genomes (B10K) Project - Family phase.</title>
        <authorList>
            <person name="Zhang G."/>
        </authorList>
    </citation>
    <scope>NUCLEOTIDE SEQUENCE</scope>
    <source>
        <strain evidence="9">B10K-CU-030-46</strain>
        <tissue evidence="9">Muscle</tissue>
    </source>
</reference>
<organism evidence="9">
    <name type="scientific">Menura novaehollandiae</name>
    <name type="common">superb lyrebird</name>
    <dbReference type="NCBI Taxonomy" id="47692"/>
    <lineage>
        <taxon>Eukaryota</taxon>
        <taxon>Metazoa</taxon>
        <taxon>Chordata</taxon>
        <taxon>Craniata</taxon>
        <taxon>Vertebrata</taxon>
        <taxon>Euteleostomi</taxon>
        <taxon>Archelosauria</taxon>
        <taxon>Archosauria</taxon>
        <taxon>Dinosauria</taxon>
        <taxon>Saurischia</taxon>
        <taxon>Theropoda</taxon>
        <taxon>Coelurosauria</taxon>
        <taxon>Aves</taxon>
        <taxon>Neognathae</taxon>
        <taxon>Neoaves</taxon>
        <taxon>Telluraves</taxon>
        <taxon>Australaves</taxon>
        <taxon>Passeriformes</taxon>
        <taxon>Menuridae</taxon>
        <taxon>Menura</taxon>
    </lineage>
</organism>
<feature type="non-terminal residue" evidence="9">
    <location>
        <position position="1"/>
    </location>
</feature>
<dbReference type="CDD" id="cd11304">
    <property type="entry name" value="Cadherin_repeat"/>
    <property type="match status" value="3"/>
</dbReference>
<dbReference type="SMART" id="SM00112">
    <property type="entry name" value="CA"/>
    <property type="match status" value="3"/>
</dbReference>
<accession>A0AA97MV83</accession>
<keyword evidence="10" id="KW-1185">Reference proteome</keyword>
<dbReference type="InterPro" id="IPR015919">
    <property type="entry name" value="Cadherin-like_sf"/>
</dbReference>
<evidence type="ECO:0000256" key="2">
    <source>
        <dbReference type="ARBA" id="ARBA00022692"/>
    </source>
</evidence>
<feature type="domain" description="Cadherin" evidence="8">
    <location>
        <begin position="255"/>
        <end position="363"/>
    </location>
</feature>
<feature type="transmembrane region" description="Helical" evidence="7">
    <location>
        <begin position="622"/>
        <end position="647"/>
    </location>
</feature>
<evidence type="ECO:0000256" key="1">
    <source>
        <dbReference type="ARBA" id="ARBA00004370"/>
    </source>
</evidence>
<proteinExistence type="predicted"/>
<evidence type="ECO:0000256" key="3">
    <source>
        <dbReference type="ARBA" id="ARBA00022989"/>
    </source>
</evidence>
<dbReference type="AlphaFoldDB" id="A0AA97MV83"/>
<evidence type="ECO:0000256" key="4">
    <source>
        <dbReference type="ARBA" id="ARBA00023136"/>
    </source>
</evidence>
<dbReference type="SUPFAM" id="SSF49313">
    <property type="entry name" value="Cadherin-like"/>
    <property type="match status" value="3"/>
</dbReference>
<keyword evidence="4 7" id="KW-0472">Membrane</keyword>
<dbReference type="GO" id="GO:0007156">
    <property type="term" value="P:homophilic cell adhesion via plasma membrane adhesion molecules"/>
    <property type="evidence" value="ECO:0007669"/>
    <property type="project" value="InterPro"/>
</dbReference>
<feature type="domain" description="Cadherin" evidence="8">
    <location>
        <begin position="363"/>
        <end position="472"/>
    </location>
</feature>
<feature type="non-terminal residue" evidence="9">
    <location>
        <position position="649"/>
    </location>
</feature>
<evidence type="ECO:0000313" key="9">
    <source>
        <dbReference type="EMBL" id="NXE97993.1"/>
    </source>
</evidence>
<evidence type="ECO:0000313" key="10">
    <source>
        <dbReference type="Proteomes" id="UP000521578"/>
    </source>
</evidence>
<dbReference type="Proteomes" id="UP000521578">
    <property type="component" value="Unassembled WGS sequence"/>
</dbReference>
<sequence>QVTLRAGAELDARRVNQYTLILRAACPGEDEVEERLFVQVTVGQVLRCHTPFASAEGDMVQVLADVAPRTPLYAVLPQPLGGLTVSDSSLGAHRLRNHNTPLTLTRRGLVLAPDDGFDPSKDIQTFRLEIEVTDRHGHNCSGAVRVQVLPSRRPRVTFPEPHWAVIVTEGTGPWEVVTQVHASGDNVRYTILAPITPALFTVDEVTGEIRSTRRLEVIRAHLLIRAYNTLHPNDHATTMVNITVQATDRWAPRCVPAIFVSQVPETMSPGSTLVTLRCTDSTNTDACLHYALEGPPASRSRFCMEGPQLKINTTLDYDSEAVAAVGFQFTATIVVTAGGQLPQSTRVPVLLTVTPVNEFRPACPNAATFTVPETAAFGSVVGRVAGTDRDYPPDSLEYSLEGGSGPAQPFSIDRHTGEIRVVGSLNSQQQKSYRLVVRLTDTHNDLDLAKRQSRLCDVSVRLQAVPGQVPVCIPEVQELRIMAGSPGSRQPVTRLVCHNSPDGTVLTYTIVGGEERPSHSSPCHGVALSRPSHPGNEDGRFRLEGNTLVYLPNDRAEPRTFVLLVEVWSGSGARRRSTLMALVVHVTPWSTPVPPSTTTQHTTLQKEPLVVMQTEVVWHPPAWFVAVLTISGALLLATLGCTARNLLCR</sequence>
<protein>
    <submittedName>
        <fullName evidence="9">CDHR4 protein</fullName>
    </submittedName>
</protein>
<evidence type="ECO:0000259" key="8">
    <source>
        <dbReference type="PROSITE" id="PS50268"/>
    </source>
</evidence>
<keyword evidence="3 7" id="KW-1133">Transmembrane helix</keyword>
<dbReference type="PRINTS" id="PR00205">
    <property type="entry name" value="CADHERIN"/>
</dbReference>
<dbReference type="Pfam" id="PF00028">
    <property type="entry name" value="Cadherin"/>
    <property type="match status" value="1"/>
</dbReference>
<dbReference type="EMBL" id="VWPS01000550">
    <property type="protein sequence ID" value="NXE97993.1"/>
    <property type="molecule type" value="Genomic_DNA"/>
</dbReference>
<evidence type="ECO:0000256" key="6">
    <source>
        <dbReference type="SAM" id="MobiDB-lite"/>
    </source>
</evidence>
<gene>
    <name evidence="9" type="primary">Cdhr4</name>
    <name evidence="9" type="ORF">MENNOV_R14452</name>
</gene>
<keyword evidence="5" id="KW-0106">Calcium</keyword>
<dbReference type="InterPro" id="IPR002126">
    <property type="entry name" value="Cadherin-like_dom"/>
</dbReference>
<feature type="region of interest" description="Disordered" evidence="6">
    <location>
        <begin position="515"/>
        <end position="539"/>
    </location>
</feature>
<evidence type="ECO:0000256" key="5">
    <source>
        <dbReference type="PROSITE-ProRule" id="PRU00043"/>
    </source>
</evidence>
<dbReference type="PANTHER" id="PTHR24026:SF126">
    <property type="entry name" value="PROTOCADHERIN FAT 4"/>
    <property type="match status" value="1"/>
</dbReference>
<dbReference type="PANTHER" id="PTHR24026">
    <property type="entry name" value="FAT ATYPICAL CADHERIN-RELATED"/>
    <property type="match status" value="1"/>
</dbReference>
<dbReference type="PROSITE" id="PS50268">
    <property type="entry name" value="CADHERIN_2"/>
    <property type="match status" value="2"/>
</dbReference>
<dbReference type="GO" id="GO:0005509">
    <property type="term" value="F:calcium ion binding"/>
    <property type="evidence" value="ECO:0007669"/>
    <property type="project" value="UniProtKB-UniRule"/>
</dbReference>
<evidence type="ECO:0000256" key="7">
    <source>
        <dbReference type="SAM" id="Phobius"/>
    </source>
</evidence>
<name>A0AA97MV83_9PASS</name>
<keyword evidence="2 7" id="KW-0812">Transmembrane</keyword>
<dbReference type="GO" id="GO:0016020">
    <property type="term" value="C:membrane"/>
    <property type="evidence" value="ECO:0007669"/>
    <property type="project" value="UniProtKB-SubCell"/>
</dbReference>
<comment type="caution">
    <text evidence="9">The sequence shown here is derived from an EMBL/GenBank/DDBJ whole genome shotgun (WGS) entry which is preliminary data.</text>
</comment>
<dbReference type="Gene3D" id="2.60.40.60">
    <property type="entry name" value="Cadherins"/>
    <property type="match status" value="3"/>
</dbReference>